<proteinExistence type="predicted"/>
<keyword evidence="2" id="KW-0732">Signal</keyword>
<dbReference type="PANTHER" id="PTHR42852:SF13">
    <property type="entry name" value="PROTEIN DIPZ"/>
    <property type="match status" value="1"/>
</dbReference>
<evidence type="ECO:0000256" key="2">
    <source>
        <dbReference type="SAM" id="SignalP"/>
    </source>
</evidence>
<dbReference type="EMBL" id="RCCK01000014">
    <property type="protein sequence ID" value="RLJ72755.1"/>
    <property type="molecule type" value="Genomic_DNA"/>
</dbReference>
<feature type="chain" id="PRO_5044605582" evidence="2">
    <location>
        <begin position="23"/>
        <end position="391"/>
    </location>
</feature>
<keyword evidence="7" id="KW-1185">Reference proteome</keyword>
<feature type="signal peptide" evidence="2">
    <location>
        <begin position="1"/>
        <end position="22"/>
    </location>
</feature>
<dbReference type="GO" id="GO:0016853">
    <property type="term" value="F:isomerase activity"/>
    <property type="evidence" value="ECO:0007669"/>
    <property type="project" value="UniProtKB-KW"/>
</dbReference>
<sequence>MKKIVLLLAILAIGESAFTQQAKPPYQASLDSMKLFIDLSKKEDILNRLVKAHPNESFDQYRAILVDNFVVAKNSEKALYYFNQIQETARIMYVENVTTGLMAYDLKAAETLVKQELNNSTNAKEERLYLLQLYSQVADKLGDHEKAFAAIKECYEQASKKSAGLTAQYYYLMSKSGRYQEALPELEKAVLSGLANDDVKTELKNAYVRVHPGKDANAYLHALTKQFDDKYKAEIAAKMLSEQAPEFKVKDINGKEVSLSDFKGKTIVLDFWATWCGPCKKSLPAMQMMVNKYKNDPTVKFLFIHTWETVPNPKPDAVNYLLTHNLDLPLYMDTKDPVTKKNPAVSSFGVSGIPAKFIIDGNGKIRFKELGLLWPNEVAVRQLSTMIEMSR</sequence>
<evidence type="ECO:0000256" key="1">
    <source>
        <dbReference type="ARBA" id="ARBA00023284"/>
    </source>
</evidence>
<feature type="domain" description="Thioredoxin" evidence="3">
    <location>
        <begin position="238"/>
        <end position="391"/>
    </location>
</feature>
<dbReference type="Gene3D" id="3.40.30.10">
    <property type="entry name" value="Glutaredoxin"/>
    <property type="match status" value="1"/>
</dbReference>
<dbReference type="RefSeq" id="WP_121286878.1">
    <property type="nucleotide sequence ID" value="NZ_RCCK01000014.1"/>
</dbReference>
<comment type="caution">
    <text evidence="4">The sequence shown here is derived from an EMBL/GenBank/DDBJ whole genome shotgun (WGS) entry which is preliminary data.</text>
</comment>
<organism evidence="4 6">
    <name type="scientific">Pedobacter alluvionis</name>
    <dbReference type="NCBI Taxonomy" id="475253"/>
    <lineage>
        <taxon>Bacteria</taxon>
        <taxon>Pseudomonadati</taxon>
        <taxon>Bacteroidota</taxon>
        <taxon>Sphingobacteriia</taxon>
        <taxon>Sphingobacteriales</taxon>
        <taxon>Sphingobacteriaceae</taxon>
        <taxon>Pedobacter</taxon>
    </lineage>
</organism>
<keyword evidence="1" id="KW-0676">Redox-active center</keyword>
<dbReference type="SUPFAM" id="SSF52833">
    <property type="entry name" value="Thioredoxin-like"/>
    <property type="match status" value="1"/>
</dbReference>
<dbReference type="InterPro" id="IPR036249">
    <property type="entry name" value="Thioredoxin-like_sf"/>
</dbReference>
<dbReference type="SUPFAM" id="SSF81901">
    <property type="entry name" value="HCP-like"/>
    <property type="match status" value="1"/>
</dbReference>
<dbReference type="OrthoDB" id="634996at2"/>
<dbReference type="InterPro" id="IPR050553">
    <property type="entry name" value="Thioredoxin_ResA/DsbE_sf"/>
</dbReference>
<evidence type="ECO:0000259" key="3">
    <source>
        <dbReference type="PROSITE" id="PS51352"/>
    </source>
</evidence>
<dbReference type="InterPro" id="IPR013766">
    <property type="entry name" value="Thioredoxin_domain"/>
</dbReference>
<dbReference type="PROSITE" id="PS51352">
    <property type="entry name" value="THIOREDOXIN_2"/>
    <property type="match status" value="1"/>
</dbReference>
<reference evidence="4 6" key="1">
    <citation type="submission" date="2018-10" db="EMBL/GenBank/DDBJ databases">
        <title>Genomic Encyclopedia of Archaeal and Bacterial Type Strains, Phase II (KMG-II): from individual species to whole genera.</title>
        <authorList>
            <person name="Goeker M."/>
        </authorList>
    </citation>
    <scope>NUCLEOTIDE SEQUENCE [LARGE SCALE GENOMIC DNA]</scope>
    <source>
        <strain evidence="4 6">DSM 19624</strain>
    </source>
</reference>
<dbReference type="EMBL" id="SOPX01000004">
    <property type="protein sequence ID" value="TFB29402.1"/>
    <property type="molecule type" value="Genomic_DNA"/>
</dbReference>
<dbReference type="GO" id="GO:0016209">
    <property type="term" value="F:antioxidant activity"/>
    <property type="evidence" value="ECO:0007669"/>
    <property type="project" value="InterPro"/>
</dbReference>
<accession>A0A497XZ14</accession>
<dbReference type="PANTHER" id="PTHR42852">
    <property type="entry name" value="THIOL:DISULFIDE INTERCHANGE PROTEIN DSBE"/>
    <property type="match status" value="1"/>
</dbReference>
<dbReference type="AlphaFoldDB" id="A0A497XZ14"/>
<dbReference type="InterPro" id="IPR017937">
    <property type="entry name" value="Thioredoxin_CS"/>
</dbReference>
<dbReference type="Proteomes" id="UP000297429">
    <property type="component" value="Unassembled WGS sequence"/>
</dbReference>
<dbReference type="Proteomes" id="UP000273898">
    <property type="component" value="Unassembled WGS sequence"/>
</dbReference>
<protein>
    <submittedName>
        <fullName evidence="5">Redoxin domain-containing protein</fullName>
    </submittedName>
    <submittedName>
        <fullName evidence="4">Thiol-disulfide isomerase/thioredoxin</fullName>
    </submittedName>
</protein>
<evidence type="ECO:0000313" key="7">
    <source>
        <dbReference type="Proteomes" id="UP000297429"/>
    </source>
</evidence>
<dbReference type="InterPro" id="IPR000866">
    <property type="entry name" value="AhpC/TSA"/>
</dbReference>
<gene>
    <name evidence="4" type="ORF">BCL90_4397</name>
    <name evidence="5" type="ORF">E3V97_20390</name>
</gene>
<evidence type="ECO:0000313" key="6">
    <source>
        <dbReference type="Proteomes" id="UP000273898"/>
    </source>
</evidence>
<evidence type="ECO:0000313" key="4">
    <source>
        <dbReference type="EMBL" id="RLJ72755.1"/>
    </source>
</evidence>
<evidence type="ECO:0000313" key="5">
    <source>
        <dbReference type="EMBL" id="TFB29402.1"/>
    </source>
</evidence>
<dbReference type="GO" id="GO:0016491">
    <property type="term" value="F:oxidoreductase activity"/>
    <property type="evidence" value="ECO:0007669"/>
    <property type="project" value="InterPro"/>
</dbReference>
<dbReference type="CDD" id="cd02966">
    <property type="entry name" value="TlpA_like_family"/>
    <property type="match status" value="1"/>
</dbReference>
<reference evidence="5 7" key="2">
    <citation type="submission" date="2019-03" db="EMBL/GenBank/DDBJ databases">
        <authorList>
            <person name="He R.-H."/>
        </authorList>
    </citation>
    <scope>NUCLEOTIDE SEQUENCE [LARGE SCALE GENOMIC DNA]</scope>
    <source>
        <strain evidence="5 7">DSM 19624</strain>
    </source>
</reference>
<dbReference type="Pfam" id="PF00578">
    <property type="entry name" value="AhpC-TSA"/>
    <property type="match status" value="1"/>
</dbReference>
<keyword evidence="4" id="KW-0413">Isomerase</keyword>
<name>A0A497XZ14_9SPHI</name>
<dbReference type="PROSITE" id="PS00194">
    <property type="entry name" value="THIOREDOXIN_1"/>
    <property type="match status" value="1"/>
</dbReference>